<comment type="function">
    <text evidence="16">Serine/threonine-protein kinase that may function as a signaling receptor of extracellular matrix component. Binding to pectin may have significance in the control of cell expansion, morphogenesis and development.</text>
</comment>
<dbReference type="CDD" id="cd14066">
    <property type="entry name" value="STKc_IRAK"/>
    <property type="match status" value="1"/>
</dbReference>
<dbReference type="Pfam" id="PF13947">
    <property type="entry name" value="GUB_WAK_bind"/>
    <property type="match status" value="1"/>
</dbReference>
<dbReference type="PROSITE" id="PS50011">
    <property type="entry name" value="PROTEIN_KINASE_DOM"/>
    <property type="match status" value="1"/>
</dbReference>
<dbReference type="InterPro" id="IPR001881">
    <property type="entry name" value="EGF-like_Ca-bd_dom"/>
</dbReference>
<evidence type="ECO:0000259" key="22">
    <source>
        <dbReference type="PROSITE" id="PS50011"/>
    </source>
</evidence>
<dbReference type="InterPro" id="IPR008271">
    <property type="entry name" value="Ser/Thr_kinase_AS"/>
</dbReference>
<dbReference type="SMART" id="SM00181">
    <property type="entry name" value="EGF"/>
    <property type="match status" value="2"/>
</dbReference>
<evidence type="ECO:0000256" key="15">
    <source>
        <dbReference type="ARBA" id="ARBA00023180"/>
    </source>
</evidence>
<dbReference type="Pfam" id="PF00069">
    <property type="entry name" value="Pkinase"/>
    <property type="match status" value="1"/>
</dbReference>
<dbReference type="Gene3D" id="3.30.200.20">
    <property type="entry name" value="Phosphorylase Kinase, domain 1"/>
    <property type="match status" value="1"/>
</dbReference>
<dbReference type="GO" id="GO:0005524">
    <property type="term" value="F:ATP binding"/>
    <property type="evidence" value="ECO:0007669"/>
    <property type="project" value="UniProtKB-UniRule"/>
</dbReference>
<dbReference type="FunFam" id="2.10.25.10:FF:000038">
    <property type="entry name" value="Fibrillin 2"/>
    <property type="match status" value="1"/>
</dbReference>
<dbReference type="CDD" id="cd00054">
    <property type="entry name" value="EGF_CA"/>
    <property type="match status" value="1"/>
</dbReference>
<keyword evidence="9 18" id="KW-0547">Nucleotide-binding</keyword>
<evidence type="ECO:0000256" key="8">
    <source>
        <dbReference type="ARBA" id="ARBA00022737"/>
    </source>
</evidence>
<evidence type="ECO:0000256" key="4">
    <source>
        <dbReference type="ARBA" id="ARBA00022553"/>
    </source>
</evidence>
<name>A0A7I8K014_SPIIN</name>
<feature type="binding site" evidence="18">
    <location>
        <position position="443"/>
    </location>
    <ligand>
        <name>ATP</name>
        <dbReference type="ChEBI" id="CHEBI:30616"/>
    </ligand>
</feature>
<sequence>MFPLWSFLLHLFLVAAMAMQPTEAATVGGALPGCPDRCGNITVPYPFGIASDCYRRGFRMTCNNSHSPPKLFLSNNMAVSEIRDADLVVEAPIARNCYKPFNLGPNVEQTSVDVTGTPYTLSYSRNKFTALGCDTVALNFQGSNIYDYSSGCVSFCNDPSTINNGTCEGIGCCQTSIPRGLQQLGTVLQTLRNHTVTFNVSPCSYAFLVDQDSFAFQLTDLYNFARKSTVPVVLDWAIGSQPCDVAAQSSNYACGSNSYCFNAPNSHGYGCRCNNGYQENPYLPNGCQDIDECADPSTNPCSHICTNYPGDYACSCPRGTTGNGKKSGTGCIHSRKLPLVQIVLGIGLGSAFLIAIASWGYWALKKRRMILLRENFFKQNGGLMLQQRISSHGSAAERATIFSAKELERATDNYSQSRILGKGGYGTVYKGILPDKKMVAIKKSKVVDETQVEQFINEVVVLSQVIHRNVVKILGCCLETQVPLLVYEYVPNGTLTHHLHGDDHVSTLSWEIRLRIAAETAGALAYLHSATTWPIVHRDVKTANILLDDDYTAKVSDFGASRLIPLGRGQVTTLVQGTMGYLDPEYFQTGLLTEKSDVYSFGVVLAELLTGEKPLSQTRSNEEQNLAIYFLHAVRRNQLFNILEPRIRKEASREQLEAVARVTERCLSLRGEERPTMKEVAADLERLRVSPSHPWAAAPPDRSAPASHASARGGISEEESSLREDYSTAYYTAKIV</sequence>
<dbReference type="InterPro" id="IPR011009">
    <property type="entry name" value="Kinase-like_dom_sf"/>
</dbReference>
<dbReference type="SUPFAM" id="SSF56112">
    <property type="entry name" value="Protein kinase-like (PK-like)"/>
    <property type="match status" value="1"/>
</dbReference>
<dbReference type="AlphaFoldDB" id="A0A7I8K014"/>
<evidence type="ECO:0000313" key="25">
    <source>
        <dbReference type="Proteomes" id="UP000663760"/>
    </source>
</evidence>
<dbReference type="GO" id="GO:0030247">
    <property type="term" value="F:polysaccharide binding"/>
    <property type="evidence" value="ECO:0007669"/>
    <property type="project" value="InterPro"/>
</dbReference>
<gene>
    <name evidence="24" type="ORF">SI8410_01001677</name>
</gene>
<dbReference type="Gene3D" id="1.10.510.10">
    <property type="entry name" value="Transferase(Phosphotransferase) domain 1"/>
    <property type="match status" value="1"/>
</dbReference>
<evidence type="ECO:0000256" key="20">
    <source>
        <dbReference type="SAM" id="Phobius"/>
    </source>
</evidence>
<dbReference type="FunFam" id="1.10.510.10:FF:000084">
    <property type="entry name" value="Wall-associated receptor kinase 2"/>
    <property type="match status" value="1"/>
</dbReference>
<keyword evidence="11 18" id="KW-0067">ATP-binding</keyword>
<dbReference type="EMBL" id="LR746264">
    <property type="protein sequence ID" value="CAA7389678.1"/>
    <property type="molecule type" value="Genomic_DNA"/>
</dbReference>
<evidence type="ECO:0000256" key="16">
    <source>
        <dbReference type="ARBA" id="ARBA00058961"/>
    </source>
</evidence>
<keyword evidence="4" id="KW-0597">Phosphoprotein</keyword>
<feature type="chain" id="PRO_5029502233" evidence="21">
    <location>
        <begin position="25"/>
        <end position="736"/>
    </location>
</feature>
<dbReference type="Gene3D" id="2.10.25.10">
    <property type="entry name" value="Laminin"/>
    <property type="match status" value="2"/>
</dbReference>
<dbReference type="PROSITE" id="PS00108">
    <property type="entry name" value="PROTEIN_KINASE_ST"/>
    <property type="match status" value="1"/>
</dbReference>
<evidence type="ECO:0000256" key="10">
    <source>
        <dbReference type="ARBA" id="ARBA00022777"/>
    </source>
</evidence>
<comment type="subcellular location">
    <subcellularLocation>
        <location evidence="1">Membrane</location>
        <topology evidence="1">Single-pass type I membrane protein</topology>
    </subcellularLocation>
</comment>
<comment type="caution">
    <text evidence="17">Lacks conserved residue(s) required for the propagation of feature annotation.</text>
</comment>
<feature type="region of interest" description="Disordered" evidence="19">
    <location>
        <begin position="691"/>
        <end position="724"/>
    </location>
</feature>
<evidence type="ECO:0000256" key="13">
    <source>
        <dbReference type="ARBA" id="ARBA00023136"/>
    </source>
</evidence>
<keyword evidence="5" id="KW-0808">Transferase</keyword>
<dbReference type="SMART" id="SM00179">
    <property type="entry name" value="EGF_CA"/>
    <property type="match status" value="1"/>
</dbReference>
<dbReference type="InterPro" id="IPR000719">
    <property type="entry name" value="Prot_kinase_dom"/>
</dbReference>
<dbReference type="InterPro" id="IPR025287">
    <property type="entry name" value="WAK_GUB"/>
</dbReference>
<dbReference type="FunFam" id="3.30.200.20:FF:000043">
    <property type="entry name" value="Wall-associated receptor kinase 2"/>
    <property type="match status" value="1"/>
</dbReference>
<dbReference type="PROSITE" id="PS50026">
    <property type="entry name" value="EGF_3"/>
    <property type="match status" value="1"/>
</dbReference>
<dbReference type="PANTHER" id="PTHR27005">
    <property type="entry name" value="WALL-ASSOCIATED RECEPTOR KINASE-LIKE 21"/>
    <property type="match status" value="1"/>
</dbReference>
<keyword evidence="3 17" id="KW-0245">EGF-like domain</keyword>
<keyword evidence="12 20" id="KW-1133">Transmembrane helix</keyword>
<keyword evidence="10" id="KW-0418">Kinase</keyword>
<evidence type="ECO:0000256" key="7">
    <source>
        <dbReference type="ARBA" id="ARBA00022729"/>
    </source>
</evidence>
<dbReference type="SMART" id="SM00220">
    <property type="entry name" value="S_TKc"/>
    <property type="match status" value="1"/>
</dbReference>
<dbReference type="Pfam" id="PF08488">
    <property type="entry name" value="WAK"/>
    <property type="match status" value="1"/>
</dbReference>
<evidence type="ECO:0000256" key="17">
    <source>
        <dbReference type="PROSITE-ProRule" id="PRU00076"/>
    </source>
</evidence>
<evidence type="ECO:0000256" key="11">
    <source>
        <dbReference type="ARBA" id="ARBA00022840"/>
    </source>
</evidence>
<evidence type="ECO:0000313" key="24">
    <source>
        <dbReference type="EMBL" id="CAA7389678.1"/>
    </source>
</evidence>
<dbReference type="PROSITE" id="PS00107">
    <property type="entry name" value="PROTEIN_KINASE_ATP"/>
    <property type="match status" value="1"/>
</dbReference>
<evidence type="ECO:0000256" key="3">
    <source>
        <dbReference type="ARBA" id="ARBA00022536"/>
    </source>
</evidence>
<evidence type="ECO:0000256" key="6">
    <source>
        <dbReference type="ARBA" id="ARBA00022692"/>
    </source>
</evidence>
<dbReference type="InterPro" id="IPR017441">
    <property type="entry name" value="Protein_kinase_ATP_BS"/>
</dbReference>
<keyword evidence="25" id="KW-1185">Reference proteome</keyword>
<evidence type="ECO:0000256" key="2">
    <source>
        <dbReference type="ARBA" id="ARBA00022527"/>
    </source>
</evidence>
<keyword evidence="8" id="KW-0677">Repeat</keyword>
<dbReference type="PROSITE" id="PS00010">
    <property type="entry name" value="ASX_HYDROXYL"/>
    <property type="match status" value="1"/>
</dbReference>
<evidence type="ECO:0000256" key="12">
    <source>
        <dbReference type="ARBA" id="ARBA00022989"/>
    </source>
</evidence>
<reference evidence="24" key="1">
    <citation type="submission" date="2020-02" db="EMBL/GenBank/DDBJ databases">
        <authorList>
            <person name="Scholz U."/>
            <person name="Mascher M."/>
            <person name="Fiebig A."/>
        </authorList>
    </citation>
    <scope>NUCLEOTIDE SEQUENCE</scope>
</reference>
<dbReference type="GO" id="GO:0004674">
    <property type="term" value="F:protein serine/threonine kinase activity"/>
    <property type="evidence" value="ECO:0007669"/>
    <property type="project" value="UniProtKB-KW"/>
</dbReference>
<dbReference type="GO" id="GO:0005509">
    <property type="term" value="F:calcium ion binding"/>
    <property type="evidence" value="ECO:0007669"/>
    <property type="project" value="InterPro"/>
</dbReference>
<evidence type="ECO:0000256" key="14">
    <source>
        <dbReference type="ARBA" id="ARBA00023157"/>
    </source>
</evidence>
<dbReference type="InterPro" id="IPR018097">
    <property type="entry name" value="EGF_Ca-bd_CS"/>
</dbReference>
<dbReference type="OrthoDB" id="4062651at2759"/>
<accession>A0A7I8K014</accession>
<feature type="compositionally biased region" description="Low complexity" evidence="19">
    <location>
        <begin position="696"/>
        <end position="711"/>
    </location>
</feature>
<evidence type="ECO:0000256" key="18">
    <source>
        <dbReference type="PROSITE-ProRule" id="PRU10141"/>
    </source>
</evidence>
<evidence type="ECO:0000256" key="9">
    <source>
        <dbReference type="ARBA" id="ARBA00022741"/>
    </source>
</evidence>
<dbReference type="InterPro" id="IPR013695">
    <property type="entry name" value="WAK"/>
</dbReference>
<keyword evidence="6 20" id="KW-0812">Transmembrane</keyword>
<feature type="domain" description="EGF-like" evidence="23">
    <location>
        <begin position="289"/>
        <end position="323"/>
    </location>
</feature>
<dbReference type="InterPro" id="IPR045274">
    <property type="entry name" value="WAK-like"/>
</dbReference>
<feature type="signal peptide" evidence="21">
    <location>
        <begin position="1"/>
        <end position="24"/>
    </location>
</feature>
<feature type="domain" description="Protein kinase" evidence="22">
    <location>
        <begin position="414"/>
        <end position="696"/>
    </location>
</feature>
<proteinExistence type="predicted"/>
<dbReference type="GO" id="GO:0007166">
    <property type="term" value="P:cell surface receptor signaling pathway"/>
    <property type="evidence" value="ECO:0007669"/>
    <property type="project" value="InterPro"/>
</dbReference>
<evidence type="ECO:0000259" key="23">
    <source>
        <dbReference type="PROSITE" id="PS50026"/>
    </source>
</evidence>
<evidence type="ECO:0000256" key="5">
    <source>
        <dbReference type="ARBA" id="ARBA00022679"/>
    </source>
</evidence>
<keyword evidence="7 21" id="KW-0732">Signal</keyword>
<keyword evidence="2" id="KW-0723">Serine/threonine-protein kinase</keyword>
<dbReference type="GO" id="GO:0005886">
    <property type="term" value="C:plasma membrane"/>
    <property type="evidence" value="ECO:0007669"/>
    <property type="project" value="TreeGrafter"/>
</dbReference>
<dbReference type="PROSITE" id="PS01187">
    <property type="entry name" value="EGF_CA"/>
    <property type="match status" value="1"/>
</dbReference>
<feature type="transmembrane region" description="Helical" evidence="20">
    <location>
        <begin position="339"/>
        <end position="364"/>
    </location>
</feature>
<evidence type="ECO:0000256" key="19">
    <source>
        <dbReference type="SAM" id="MobiDB-lite"/>
    </source>
</evidence>
<dbReference type="InterPro" id="IPR000152">
    <property type="entry name" value="EGF-type_Asp/Asn_hydroxyl_site"/>
</dbReference>
<dbReference type="Proteomes" id="UP000663760">
    <property type="component" value="Chromosome 1"/>
</dbReference>
<protein>
    <submittedName>
        <fullName evidence="24">Uncharacterized protein</fullName>
    </submittedName>
</protein>
<keyword evidence="15" id="KW-0325">Glycoprotein</keyword>
<keyword evidence="13 20" id="KW-0472">Membrane</keyword>
<dbReference type="SUPFAM" id="SSF57196">
    <property type="entry name" value="EGF/Laminin"/>
    <property type="match status" value="1"/>
</dbReference>
<organism evidence="24 25">
    <name type="scientific">Spirodela intermedia</name>
    <name type="common">Intermediate duckweed</name>
    <dbReference type="NCBI Taxonomy" id="51605"/>
    <lineage>
        <taxon>Eukaryota</taxon>
        <taxon>Viridiplantae</taxon>
        <taxon>Streptophyta</taxon>
        <taxon>Embryophyta</taxon>
        <taxon>Tracheophyta</taxon>
        <taxon>Spermatophyta</taxon>
        <taxon>Magnoliopsida</taxon>
        <taxon>Liliopsida</taxon>
        <taxon>Araceae</taxon>
        <taxon>Lemnoideae</taxon>
        <taxon>Spirodela</taxon>
    </lineage>
</organism>
<evidence type="ECO:0000256" key="1">
    <source>
        <dbReference type="ARBA" id="ARBA00004479"/>
    </source>
</evidence>
<dbReference type="InterPro" id="IPR000742">
    <property type="entry name" value="EGF"/>
</dbReference>
<keyword evidence="14" id="KW-1015">Disulfide bond</keyword>
<evidence type="ECO:0000256" key="21">
    <source>
        <dbReference type="SAM" id="SignalP"/>
    </source>
</evidence>
<dbReference type="PANTHER" id="PTHR27005:SF283">
    <property type="entry name" value="OS02G0633066 PROTEIN"/>
    <property type="match status" value="1"/>
</dbReference>